<evidence type="ECO:0000313" key="1">
    <source>
        <dbReference type="EMBL" id="TSE06690.1"/>
    </source>
</evidence>
<proteinExistence type="predicted"/>
<reference evidence="1 2" key="1">
    <citation type="submission" date="2019-07" db="EMBL/GenBank/DDBJ databases">
        <title>The draft genome sequence of Aquimarina algiphila M91.</title>
        <authorList>
            <person name="Meng X."/>
        </authorList>
    </citation>
    <scope>NUCLEOTIDE SEQUENCE [LARGE SCALE GENOMIC DNA]</scope>
    <source>
        <strain evidence="1 2">M91</strain>
    </source>
</reference>
<dbReference type="EMBL" id="VLNR01000042">
    <property type="protein sequence ID" value="TSE06690.1"/>
    <property type="molecule type" value="Genomic_DNA"/>
</dbReference>
<organism evidence="1 2">
    <name type="scientific">Aquimarina algiphila</name>
    <dbReference type="NCBI Taxonomy" id="2047982"/>
    <lineage>
        <taxon>Bacteria</taxon>
        <taxon>Pseudomonadati</taxon>
        <taxon>Bacteroidota</taxon>
        <taxon>Flavobacteriia</taxon>
        <taxon>Flavobacteriales</taxon>
        <taxon>Flavobacteriaceae</taxon>
        <taxon>Aquimarina</taxon>
    </lineage>
</organism>
<sequence length="85" mass="9980">MNKIEDKIKEFRTNCKEDRWGGVSKDCKLTMEEMYHLEELISFAVMDRNGVLKGDLKKQFENMLNSLNTDLTRDQLMSAIFTIDD</sequence>
<dbReference type="RefSeq" id="WP_109435896.1">
    <property type="nucleotide sequence ID" value="NZ_CANMIK010000048.1"/>
</dbReference>
<accession>A0A554VGX9</accession>
<comment type="caution">
    <text evidence="1">The sequence shown here is derived from an EMBL/GenBank/DDBJ whole genome shotgun (WGS) entry which is preliminary data.</text>
</comment>
<name>A0A554VGX9_9FLAO</name>
<dbReference type="Proteomes" id="UP000318833">
    <property type="component" value="Unassembled WGS sequence"/>
</dbReference>
<evidence type="ECO:0000313" key="2">
    <source>
        <dbReference type="Proteomes" id="UP000318833"/>
    </source>
</evidence>
<gene>
    <name evidence="1" type="ORF">FOF46_18455</name>
</gene>
<keyword evidence="2" id="KW-1185">Reference proteome</keyword>
<protein>
    <submittedName>
        <fullName evidence="1">Uncharacterized protein</fullName>
    </submittedName>
</protein>
<dbReference type="AlphaFoldDB" id="A0A554VGX9"/>